<accession>A0A099P8J6</accession>
<evidence type="ECO:0000259" key="1">
    <source>
        <dbReference type="Pfam" id="PF09994"/>
    </source>
</evidence>
<dbReference type="Proteomes" id="UP000029867">
    <property type="component" value="Unassembled WGS sequence"/>
</dbReference>
<dbReference type="InterPro" id="IPR018712">
    <property type="entry name" value="Tle1-like_cat"/>
</dbReference>
<comment type="caution">
    <text evidence="2">The sequence shown here is derived from an EMBL/GenBank/DDBJ whole genome shotgun (WGS) entry which is preliminary data.</text>
</comment>
<dbReference type="HOGENOM" id="CLU_1019637_0_0_1"/>
<dbReference type="VEuPathDB" id="FungiDB:C5L36_0A13040"/>
<dbReference type="PANTHER" id="PTHR33840:SF2">
    <property type="entry name" value="TLE1 PHOSPHOLIPASE DOMAIN-CONTAINING PROTEIN"/>
    <property type="match status" value="1"/>
</dbReference>
<dbReference type="AlphaFoldDB" id="A0A099P8J6"/>
<evidence type="ECO:0000313" key="2">
    <source>
        <dbReference type="EMBL" id="KGK40597.1"/>
    </source>
</evidence>
<name>A0A099P8J6_PICKU</name>
<sequence>MSNNIILCFDGTDSNDGAKSASNILEFYKNVGEKTHLTSTASTGVYNSDPIKCAHSPKSFTQTFCRYKVSIEPMRLFDSVASVGIFVDRRFLCTSSTSNARHVRHAVSIHEREKIKIQTEFNDCLDDDIESARSYSGIHLFDDGVAPGDQSIDVNIHQNCSTDLLEMWFPGDHADILSYAIEFGVRFKENSIGELNSEFSTTKTCLSFQHDVLSFKGYNYPDFVSPDLNTHTSNNFKCESALSSQSNTEEWLYPKNLVATAVIITKTRRQRGV</sequence>
<dbReference type="PANTHER" id="PTHR33840">
    <property type="match status" value="1"/>
</dbReference>
<dbReference type="Pfam" id="PF09994">
    <property type="entry name" value="T6SS_Tle1-like_cat"/>
    <property type="match status" value="1"/>
</dbReference>
<evidence type="ECO:0000313" key="3">
    <source>
        <dbReference type="Proteomes" id="UP000029867"/>
    </source>
</evidence>
<feature type="domain" description="T6SS Phospholipase effector Tle1-like catalytic" evidence="1">
    <location>
        <begin position="55"/>
        <end position="176"/>
    </location>
</feature>
<protein>
    <recommendedName>
        <fullName evidence="1">T6SS Phospholipase effector Tle1-like catalytic domain-containing protein</fullName>
    </recommendedName>
</protein>
<reference evidence="3" key="1">
    <citation type="journal article" date="2014" name="Microb. Cell Fact.">
        <title>Exploiting Issatchenkia orientalis SD108 for succinic acid production.</title>
        <authorList>
            <person name="Xiao H."/>
            <person name="Shao Z."/>
            <person name="Jiang Y."/>
            <person name="Dole S."/>
            <person name="Zhao H."/>
        </authorList>
    </citation>
    <scope>NUCLEOTIDE SEQUENCE [LARGE SCALE GENOMIC DNA]</scope>
    <source>
        <strain evidence="3">SD108</strain>
    </source>
</reference>
<organism evidence="2 3">
    <name type="scientific">Pichia kudriavzevii</name>
    <name type="common">Yeast</name>
    <name type="synonym">Issatchenkia orientalis</name>
    <dbReference type="NCBI Taxonomy" id="4909"/>
    <lineage>
        <taxon>Eukaryota</taxon>
        <taxon>Fungi</taxon>
        <taxon>Dikarya</taxon>
        <taxon>Ascomycota</taxon>
        <taxon>Saccharomycotina</taxon>
        <taxon>Pichiomycetes</taxon>
        <taxon>Pichiales</taxon>
        <taxon>Pichiaceae</taxon>
        <taxon>Pichia</taxon>
    </lineage>
</organism>
<proteinExistence type="predicted"/>
<dbReference type="EMBL" id="JQFK01000001">
    <property type="protein sequence ID" value="KGK40597.1"/>
    <property type="molecule type" value="Genomic_DNA"/>
</dbReference>
<gene>
    <name evidence="2" type="ORF">JL09_g271</name>
</gene>